<dbReference type="Proteomes" id="UP001434883">
    <property type="component" value="Unassembled WGS sequence"/>
</dbReference>
<organism evidence="1 2">
    <name type="scientific">Xenoophorus captivus</name>
    <dbReference type="NCBI Taxonomy" id="1517983"/>
    <lineage>
        <taxon>Eukaryota</taxon>
        <taxon>Metazoa</taxon>
        <taxon>Chordata</taxon>
        <taxon>Craniata</taxon>
        <taxon>Vertebrata</taxon>
        <taxon>Euteleostomi</taxon>
        <taxon>Actinopterygii</taxon>
        <taxon>Neopterygii</taxon>
        <taxon>Teleostei</taxon>
        <taxon>Neoteleostei</taxon>
        <taxon>Acanthomorphata</taxon>
        <taxon>Ovalentaria</taxon>
        <taxon>Atherinomorphae</taxon>
        <taxon>Cyprinodontiformes</taxon>
        <taxon>Goodeidae</taxon>
        <taxon>Xenoophorus</taxon>
    </lineage>
</organism>
<evidence type="ECO:0000313" key="1">
    <source>
        <dbReference type="EMBL" id="MEQ2216275.1"/>
    </source>
</evidence>
<evidence type="ECO:0000313" key="2">
    <source>
        <dbReference type="Proteomes" id="UP001434883"/>
    </source>
</evidence>
<comment type="caution">
    <text evidence="1">The sequence shown here is derived from an EMBL/GenBank/DDBJ whole genome shotgun (WGS) entry which is preliminary data.</text>
</comment>
<dbReference type="EMBL" id="JAHRIN010070039">
    <property type="protein sequence ID" value="MEQ2216275.1"/>
    <property type="molecule type" value="Genomic_DNA"/>
</dbReference>
<sequence length="83" mass="8905">MAHITAQSSWSDVDHHLSKKALPLVTVVVGGPTSAQEVTVVTAAKDADEPRRVDFALTGDGSSLPPGLPRWANYVKGVIQHYR</sequence>
<accession>A0ABV0S7V3</accession>
<protein>
    <submittedName>
        <fullName evidence="1">Galactokinase</fullName>
    </submittedName>
</protein>
<gene>
    <name evidence="1" type="primary">GALK1</name>
    <name evidence="1" type="ORF">XENOCAPTIV_013540</name>
</gene>
<dbReference type="InterPro" id="IPR014721">
    <property type="entry name" value="Ribsml_uS5_D2-typ_fold_subgr"/>
</dbReference>
<name>A0ABV0S7V3_9TELE</name>
<dbReference type="Gene3D" id="3.30.230.10">
    <property type="match status" value="1"/>
</dbReference>
<keyword evidence="2" id="KW-1185">Reference proteome</keyword>
<proteinExistence type="predicted"/>
<feature type="non-terminal residue" evidence="1">
    <location>
        <position position="83"/>
    </location>
</feature>
<reference evidence="1 2" key="1">
    <citation type="submission" date="2021-06" db="EMBL/GenBank/DDBJ databases">
        <authorList>
            <person name="Palmer J.M."/>
        </authorList>
    </citation>
    <scope>NUCLEOTIDE SEQUENCE [LARGE SCALE GENOMIC DNA]</scope>
    <source>
        <strain evidence="1 2">XC_2019</strain>
        <tissue evidence="1">Muscle</tissue>
    </source>
</reference>